<dbReference type="InterPro" id="IPR027417">
    <property type="entry name" value="P-loop_NTPase"/>
</dbReference>
<dbReference type="OrthoDB" id="9811073at2"/>
<dbReference type="eggNOG" id="COG0470">
    <property type="taxonomic scope" value="Bacteria"/>
</dbReference>
<dbReference type="Proteomes" id="UP000005307">
    <property type="component" value="Chromosome"/>
</dbReference>
<sequence length="384" mass="41028">MAIAPQDRPRPDQIEGAPHPSQTAILFGQSRAETDFLDAFTSDRLHSGWLITGPQGVGKATLAWRMAAFLLSQPLVAGDDMFSAPPPPTSLDVDDDNGDLRLLHAGAHPRLFVVRRTMNVTETGLQDQITMAALRGHKSGPNKLMDFLHQSAADGGRRVVIIDCADEMNPSVANSILKVLEEPPKNTFFLLVSHQPSRLLPTIRSRCRILRCGLLGTDDVTAALAQADIMVDRGDALTALSGGSVGEAIRLTNLDGLSLYSELIILFNGLPNFDRPRALKLADSCIGKAGATRFALTLDLIDKFLARAARAGLEGPPAMQAATGEALLLAKLSPHDAAARAWAALAQEVTDRTRHGKAVNLDPAALILDTLFKIEKAAEGVAPV</sequence>
<dbReference type="PANTHER" id="PTHR11669">
    <property type="entry name" value="REPLICATION FACTOR C / DNA POLYMERASE III GAMMA-TAU SUBUNIT"/>
    <property type="match status" value="1"/>
</dbReference>
<dbReference type="AlphaFoldDB" id="M9R8R5"/>
<dbReference type="GO" id="GO:0006261">
    <property type="term" value="P:DNA-templated DNA replication"/>
    <property type="evidence" value="ECO:0007669"/>
    <property type="project" value="TreeGrafter"/>
</dbReference>
<dbReference type="PANTHER" id="PTHR11669:SF8">
    <property type="entry name" value="DNA POLYMERASE III SUBUNIT DELTA"/>
    <property type="match status" value="1"/>
</dbReference>
<dbReference type="SUPFAM" id="SSF52540">
    <property type="entry name" value="P-loop containing nucleoside triphosphate hydrolases"/>
    <property type="match status" value="1"/>
</dbReference>
<keyword evidence="3" id="KW-1185">Reference proteome</keyword>
<dbReference type="EMBL" id="CP003740">
    <property type="protein sequence ID" value="AGI69034.1"/>
    <property type="molecule type" value="Genomic_DNA"/>
</dbReference>
<dbReference type="Pfam" id="PF13177">
    <property type="entry name" value="DNA_pol3_delta2"/>
    <property type="match status" value="1"/>
</dbReference>
<dbReference type="GO" id="GO:0009360">
    <property type="term" value="C:DNA polymerase III complex"/>
    <property type="evidence" value="ECO:0007669"/>
    <property type="project" value="TreeGrafter"/>
</dbReference>
<protein>
    <recommendedName>
        <fullName evidence="4">DNA polymerase III subunit delta</fullName>
    </recommendedName>
</protein>
<evidence type="ECO:0000313" key="2">
    <source>
        <dbReference type="EMBL" id="AGI69034.1"/>
    </source>
</evidence>
<dbReference type="Gene3D" id="3.40.50.300">
    <property type="entry name" value="P-loop containing nucleotide triphosphate hydrolases"/>
    <property type="match status" value="1"/>
</dbReference>
<reference evidence="2 3" key="1">
    <citation type="journal article" date="2013" name="PLoS ONE">
        <title>Poles Apart: Arctic and Antarctic Octadecabacter strains Share High Genome Plasticity and a New Type of Xanthorhodopsin.</title>
        <authorList>
            <person name="Vollmers J."/>
            <person name="Voget S."/>
            <person name="Dietrich S."/>
            <person name="Gollnow K."/>
            <person name="Smits M."/>
            <person name="Meyer K."/>
            <person name="Brinkhoff T."/>
            <person name="Simon M."/>
            <person name="Daniel R."/>
        </authorList>
    </citation>
    <scope>NUCLEOTIDE SEQUENCE [LARGE SCALE GENOMIC DNA]</scope>
    <source>
        <strain evidence="2 3">307</strain>
    </source>
</reference>
<proteinExistence type="predicted"/>
<evidence type="ECO:0000313" key="3">
    <source>
        <dbReference type="Proteomes" id="UP000005307"/>
    </source>
</evidence>
<gene>
    <name evidence="2" type="ORF">OAN307_c35580</name>
</gene>
<accession>M9R8R5</accession>
<dbReference type="NCBIfam" id="NF005677">
    <property type="entry name" value="PRK07471.1"/>
    <property type="match status" value="1"/>
</dbReference>
<dbReference type="HOGENOM" id="CLU_006229_4_4_5"/>
<evidence type="ECO:0000256" key="1">
    <source>
        <dbReference type="SAM" id="MobiDB-lite"/>
    </source>
</evidence>
<name>M9R8R5_9RHOB</name>
<dbReference type="RefSeq" id="WP_015500998.1">
    <property type="nucleotide sequence ID" value="NC_020911.1"/>
</dbReference>
<feature type="region of interest" description="Disordered" evidence="1">
    <location>
        <begin position="1"/>
        <end position="20"/>
    </location>
</feature>
<dbReference type="KEGG" id="oat:OAN307_c35580"/>
<organism evidence="2 3">
    <name type="scientific">Octadecabacter antarcticus 307</name>
    <dbReference type="NCBI Taxonomy" id="391626"/>
    <lineage>
        <taxon>Bacteria</taxon>
        <taxon>Pseudomonadati</taxon>
        <taxon>Pseudomonadota</taxon>
        <taxon>Alphaproteobacteria</taxon>
        <taxon>Rhodobacterales</taxon>
        <taxon>Roseobacteraceae</taxon>
        <taxon>Octadecabacter</taxon>
    </lineage>
</organism>
<dbReference type="STRING" id="391626.OAN307_c35580"/>
<dbReference type="InterPro" id="IPR050238">
    <property type="entry name" value="DNA_Rep/Repair_Clamp_Loader"/>
</dbReference>
<evidence type="ECO:0008006" key="4">
    <source>
        <dbReference type="Google" id="ProtNLM"/>
    </source>
</evidence>